<accession>A0A6J4KUE5</accession>
<dbReference type="PANTHER" id="PTHR30388:SF6">
    <property type="entry name" value="XANTHINE DEHYDROGENASE SUBUNIT A-RELATED"/>
    <property type="match status" value="1"/>
</dbReference>
<reference evidence="2" key="1">
    <citation type="submission" date="2020-02" db="EMBL/GenBank/DDBJ databases">
        <authorList>
            <person name="Meier V. D."/>
        </authorList>
    </citation>
    <scope>NUCLEOTIDE SEQUENCE</scope>
    <source>
        <strain evidence="2">AVDCRST_MAG40</strain>
    </source>
</reference>
<dbReference type="AlphaFoldDB" id="A0A6J4KUE5"/>
<evidence type="ECO:0000259" key="1">
    <source>
        <dbReference type="Pfam" id="PF02625"/>
    </source>
</evidence>
<evidence type="ECO:0000313" key="2">
    <source>
        <dbReference type="EMBL" id="CAA9314538.1"/>
    </source>
</evidence>
<dbReference type="Pfam" id="PF02625">
    <property type="entry name" value="XdhC_CoxI"/>
    <property type="match status" value="1"/>
</dbReference>
<dbReference type="EMBL" id="CADCTX010000349">
    <property type="protein sequence ID" value="CAA9314538.1"/>
    <property type="molecule type" value="Genomic_DNA"/>
</dbReference>
<dbReference type="PANTHER" id="PTHR30388">
    <property type="entry name" value="ALDEHYDE OXIDOREDUCTASE MOLYBDENUM COFACTOR ASSEMBLY PROTEIN"/>
    <property type="match status" value="1"/>
</dbReference>
<sequence>MADIGWVAATLADVAARGGAMVLATVVRTEGSTYRRAGARMLVAADGRTVGAVSGGCLEADLALHARDALAAGAAALVTYDSRADEDLVWGLGLGCDGRVDVLLEPLASGSLAAATALYTRCLELDAPATLATVIAVSAPAPAGAPRPGDRLLVRDAAAEAAGLRADAVPAA</sequence>
<dbReference type="InterPro" id="IPR052698">
    <property type="entry name" value="MoCofactor_Util/Proc"/>
</dbReference>
<gene>
    <name evidence="2" type="ORF">AVDCRST_MAG40-1164</name>
</gene>
<organism evidence="2">
    <name type="scientific">uncultured Gemmatimonadaceae bacterium</name>
    <dbReference type="NCBI Taxonomy" id="246130"/>
    <lineage>
        <taxon>Bacteria</taxon>
        <taxon>Pseudomonadati</taxon>
        <taxon>Gemmatimonadota</taxon>
        <taxon>Gemmatimonadia</taxon>
        <taxon>Gemmatimonadales</taxon>
        <taxon>Gemmatimonadaceae</taxon>
        <taxon>environmental samples</taxon>
    </lineage>
</organism>
<name>A0A6J4KUE5_9BACT</name>
<feature type="non-terminal residue" evidence="2">
    <location>
        <position position="172"/>
    </location>
</feature>
<feature type="domain" description="XdhC- CoxI" evidence="1">
    <location>
        <begin position="15"/>
        <end position="81"/>
    </location>
</feature>
<dbReference type="InterPro" id="IPR003777">
    <property type="entry name" value="XdhC_CoxI"/>
</dbReference>
<protein>
    <submittedName>
        <fullName evidence="2">Xanthine and CO dehydrogenases maturation factor, XdhC/CoxF family</fullName>
    </submittedName>
</protein>
<proteinExistence type="predicted"/>